<dbReference type="AlphaFoldDB" id="A0AA91PVC3"/>
<feature type="compositionally biased region" description="Acidic residues" evidence="8">
    <location>
        <begin position="38"/>
        <end position="81"/>
    </location>
</feature>
<feature type="domain" description="BOP1 N-terminal" evidence="9">
    <location>
        <begin position="180"/>
        <end position="438"/>
    </location>
</feature>
<feature type="repeat" description="WD" evidence="7">
    <location>
        <begin position="792"/>
        <end position="818"/>
    </location>
</feature>
<evidence type="ECO:0000313" key="11">
    <source>
        <dbReference type="Proteomes" id="UP000195602"/>
    </source>
</evidence>
<protein>
    <recommendedName>
        <fullName evidence="6">Ribosome biogenesis protein ERB1</fullName>
    </recommendedName>
    <alternativeName>
        <fullName evidence="6">Eukaryotic ribosome biogenesis protein 1</fullName>
    </alternativeName>
</protein>
<dbReference type="SMART" id="SM01035">
    <property type="entry name" value="BOP1NT"/>
    <property type="match status" value="1"/>
</dbReference>
<dbReference type="InterPro" id="IPR012953">
    <property type="entry name" value="BOP1_N_dom"/>
</dbReference>
<keyword evidence="2 6" id="KW-0698">rRNA processing</keyword>
<dbReference type="InterPro" id="IPR001680">
    <property type="entry name" value="WD40_rpt"/>
</dbReference>
<dbReference type="FunFam" id="2.130.10.10:FF:000061">
    <property type="entry name" value="Ribosome biogenesis protein BOP1 homolog"/>
    <property type="match status" value="1"/>
</dbReference>
<dbReference type="GO" id="GO:0070545">
    <property type="term" value="C:PeBoW complex"/>
    <property type="evidence" value="ECO:0007669"/>
    <property type="project" value="TreeGrafter"/>
</dbReference>
<feature type="compositionally biased region" description="Acidic residues" evidence="8">
    <location>
        <begin position="90"/>
        <end position="109"/>
    </location>
</feature>
<keyword evidence="5 6" id="KW-0539">Nucleus</keyword>
<comment type="subunit">
    <text evidence="6">Component of the NOP7 complex, composed of ERB1, NOP7 and YTM1. Within the NOP7 complex ERB1 appears to interact directly with NOP7 and YTM1. The NOP7 complex also associates with the 66S pre-ribosome.</text>
</comment>
<reference evidence="10 11" key="1">
    <citation type="submission" date="2017-04" db="EMBL/GenBank/DDBJ databases">
        <title>Draft genome of the yeast Clavispora lusitaniae type strain CBS 6936.</title>
        <authorList>
            <person name="Durrens P."/>
            <person name="Klopp C."/>
            <person name="Biteau N."/>
            <person name="Fitton-Ouhabi V."/>
            <person name="Dementhon K."/>
            <person name="Accoceberry I."/>
            <person name="Sherman D.J."/>
            <person name="Noel T."/>
        </authorList>
    </citation>
    <scope>NUCLEOTIDE SEQUENCE [LARGE SCALE GENOMIC DNA]</scope>
    <source>
        <strain evidence="10 11">CBS 6936</strain>
    </source>
</reference>
<dbReference type="KEGG" id="clus:A9F13_28g00143"/>
<dbReference type="GO" id="GO:0043021">
    <property type="term" value="F:ribonucleoprotein complex binding"/>
    <property type="evidence" value="ECO:0007669"/>
    <property type="project" value="UniProtKB-UniRule"/>
</dbReference>
<dbReference type="GO" id="GO:0005654">
    <property type="term" value="C:nucleoplasm"/>
    <property type="evidence" value="ECO:0007669"/>
    <property type="project" value="UniProtKB-SubCell"/>
</dbReference>
<evidence type="ECO:0000256" key="5">
    <source>
        <dbReference type="ARBA" id="ARBA00023242"/>
    </source>
</evidence>
<evidence type="ECO:0000256" key="3">
    <source>
        <dbReference type="ARBA" id="ARBA00022574"/>
    </source>
</evidence>
<dbReference type="InterPro" id="IPR036322">
    <property type="entry name" value="WD40_repeat_dom_sf"/>
</dbReference>
<evidence type="ECO:0000313" key="10">
    <source>
        <dbReference type="EMBL" id="OVF04316.1"/>
    </source>
</evidence>
<name>A0AA91PVC3_CLALS</name>
<gene>
    <name evidence="6" type="primary">ERB1</name>
    <name evidence="10" type="ORF">A9F13_28g00143</name>
</gene>
<keyword evidence="3 7" id="KW-0853">WD repeat</keyword>
<dbReference type="PROSITE" id="PS50082">
    <property type="entry name" value="WD_REPEATS_2"/>
    <property type="match status" value="2"/>
</dbReference>
<evidence type="ECO:0000256" key="6">
    <source>
        <dbReference type="HAMAP-Rule" id="MF_03027"/>
    </source>
</evidence>
<evidence type="ECO:0000256" key="8">
    <source>
        <dbReference type="SAM" id="MobiDB-lite"/>
    </source>
</evidence>
<keyword evidence="1 6" id="KW-0690">Ribosome biogenesis</keyword>
<dbReference type="GO" id="GO:0000466">
    <property type="term" value="P:maturation of 5.8S rRNA from tricistronic rRNA transcript (SSU-rRNA, 5.8S rRNA, LSU-rRNA)"/>
    <property type="evidence" value="ECO:0007669"/>
    <property type="project" value="UniProtKB-UniRule"/>
</dbReference>
<dbReference type="Pfam" id="PF00400">
    <property type="entry name" value="WD40"/>
    <property type="match status" value="3"/>
</dbReference>
<accession>A0AA91PVC3</accession>
<dbReference type="Proteomes" id="UP000195602">
    <property type="component" value="Unassembled WGS sequence"/>
</dbReference>
<dbReference type="SUPFAM" id="SSF50978">
    <property type="entry name" value="WD40 repeat-like"/>
    <property type="match status" value="1"/>
</dbReference>
<evidence type="ECO:0000256" key="1">
    <source>
        <dbReference type="ARBA" id="ARBA00022517"/>
    </source>
</evidence>
<dbReference type="PANTHER" id="PTHR17605">
    <property type="entry name" value="RIBOSOME BIOGENESIS PROTEIN BOP1 BLOCK OF PROLIFERATION 1 PROTEIN"/>
    <property type="match status" value="1"/>
</dbReference>
<feature type="repeat" description="WD" evidence="7">
    <location>
        <begin position="445"/>
        <end position="486"/>
    </location>
</feature>
<dbReference type="Gene3D" id="2.130.10.10">
    <property type="entry name" value="YVTN repeat-like/Quinoprotein amine dehydrogenase"/>
    <property type="match status" value="1"/>
</dbReference>
<evidence type="ECO:0000256" key="2">
    <source>
        <dbReference type="ARBA" id="ARBA00022552"/>
    </source>
</evidence>
<dbReference type="Pfam" id="PF08145">
    <property type="entry name" value="BOP1NT"/>
    <property type="match status" value="1"/>
</dbReference>
<proteinExistence type="inferred from homology"/>
<dbReference type="InterPro" id="IPR015943">
    <property type="entry name" value="WD40/YVTN_repeat-like_dom_sf"/>
</dbReference>
<dbReference type="PROSITE" id="PS00678">
    <property type="entry name" value="WD_REPEATS_1"/>
    <property type="match status" value="1"/>
</dbReference>
<comment type="function">
    <text evidence="6">Component of the NOP7 complex, which is required for maturation of the 25S and 5.8S ribosomal RNAs and formation of the 60S ribosome.</text>
</comment>
<comment type="similarity">
    <text evidence="6">Belongs to the WD repeat BOP1/ERB1 family.</text>
</comment>
<comment type="subcellular location">
    <subcellularLocation>
        <location evidence="6">Nucleus</location>
        <location evidence="6">Nucleolus</location>
    </subcellularLocation>
    <subcellularLocation>
        <location evidence="6">Nucleus</location>
        <location evidence="6">Nucleoplasm</location>
    </subcellularLocation>
</comment>
<evidence type="ECO:0000256" key="7">
    <source>
        <dbReference type="PROSITE-ProRule" id="PRU00221"/>
    </source>
</evidence>
<comment type="caution">
    <text evidence="10">The sequence shown here is derived from an EMBL/GenBank/DDBJ whole genome shotgun (WGS) entry which is preliminary data.</text>
</comment>
<feature type="region of interest" description="Disordered" evidence="8">
    <location>
        <begin position="1"/>
        <end position="124"/>
    </location>
</feature>
<dbReference type="InterPro" id="IPR019775">
    <property type="entry name" value="WD40_repeat_CS"/>
</dbReference>
<dbReference type="InterPro" id="IPR028598">
    <property type="entry name" value="BOP1/Erb1"/>
</dbReference>
<dbReference type="GO" id="GO:0030687">
    <property type="term" value="C:preribosome, large subunit precursor"/>
    <property type="evidence" value="ECO:0007669"/>
    <property type="project" value="UniProtKB-UniRule"/>
</dbReference>
<evidence type="ECO:0000259" key="9">
    <source>
        <dbReference type="SMART" id="SM01035"/>
    </source>
</evidence>
<organism evidence="10 11">
    <name type="scientific">Clavispora lusitaniae</name>
    <name type="common">Candida lusitaniae</name>
    <dbReference type="NCBI Taxonomy" id="36911"/>
    <lineage>
        <taxon>Eukaryota</taxon>
        <taxon>Fungi</taxon>
        <taxon>Dikarya</taxon>
        <taxon>Ascomycota</taxon>
        <taxon>Saccharomycotina</taxon>
        <taxon>Pichiomycetes</taxon>
        <taxon>Metschnikowiaceae</taxon>
        <taxon>Clavispora</taxon>
    </lineage>
</organism>
<dbReference type="EMBL" id="LYUB02000028">
    <property type="protein sequence ID" value="OVF04316.1"/>
    <property type="molecule type" value="Genomic_DNA"/>
</dbReference>
<evidence type="ECO:0000256" key="4">
    <source>
        <dbReference type="ARBA" id="ARBA00022737"/>
    </source>
</evidence>
<dbReference type="SMART" id="SM00320">
    <property type="entry name" value="WD40"/>
    <property type="match status" value="5"/>
</dbReference>
<dbReference type="HAMAP" id="MF_03027">
    <property type="entry name" value="BOP1"/>
    <property type="match status" value="1"/>
</dbReference>
<feature type="compositionally biased region" description="Basic and acidic residues" evidence="8">
    <location>
        <begin position="110"/>
        <end position="120"/>
    </location>
</feature>
<sequence length="818" mass="92573">MAKKSKDVTSAPISVNSKKRKPQEEEDDSQVSGMLTIDGDDSSEEEDDEEKEQDEEEKEDDEAEEHGDDESTGSEEDEEEAELNRILREEEGDVEGESENDSEDESSEDSEGHSEPESLNDRLSGIKLKTIASEDNEEVHTKYSDGRPRILKKEIEPVYDSDDSDAENFNTIGNIPISAYEEMPHIGYDINGKRIMRPAKGSALDQLLEQIELPEGWTGLLDQNTGESLKLSTEELELIRKIQNNENTDESINPYEPTIEWFTSKTEVMPLTAVPEPKRRFMPSKHEAQRVMKIVRAIREGKIIPPNKAKEQVEEELHNFDLWTNEDNTEAHIMNLRAPKLAPPSNEESYNPPEEYLLTEEEKQQWLETAPADRETSFLPQKYSALRKVPGYGESVRERFERCLDLYLAPRVRHNKLNIDPESLIPQLPSPKDLRPFPIKCSTVYQGHNGRIRTLSIDPQGLWLATGGDDGTVRVWEVLTGRQVFKLDVIDIEENPEDRIDALEWHPDPSSPILAVAAAERVMLVVPSIFGFEIENNARVKIEAGWGYGTFGNKRKDTDINVNDDDDESVETKAPEQPKAEVAKWYAPSAEQTSYGVAAIVECKKPVKKLSWHRKGDYFVTVAPESKNTAVLIHQLSKHLSQSPFRKAKGTIMDAKFHPFKPQLFVSSQRAIRIYDLAQQTLVKKLMPGARMLSGIDIHPRGDHLLASSYDKRVLWHDLDLSATPYKTLRYHEKAVRSIKFHKGKLPLFASASDDGTIHVFHGTVYDDFMTNPLLVPLKKLTGHKVVSSIGVLDLAWHPKEAWLFSAGADGTARLWTT</sequence>
<keyword evidence="4" id="KW-0677">Repeat</keyword>
<dbReference type="GO" id="GO:0000463">
    <property type="term" value="P:maturation of LSU-rRNA from tricistronic rRNA transcript (SSU-rRNA, 5.8S rRNA, LSU-rRNA)"/>
    <property type="evidence" value="ECO:0007669"/>
    <property type="project" value="UniProtKB-UniRule"/>
</dbReference>
<dbReference type="PANTHER" id="PTHR17605:SF0">
    <property type="entry name" value="RIBOSOME BIOGENESIS PROTEIN BOP1"/>
    <property type="match status" value="1"/>
</dbReference>
<dbReference type="PROSITE" id="PS50294">
    <property type="entry name" value="WD_REPEATS_REGION"/>
    <property type="match status" value="2"/>
</dbReference>